<comment type="caution">
    <text evidence="1">The sequence shown here is derived from an EMBL/GenBank/DDBJ whole genome shotgun (WGS) entry which is preliminary data.</text>
</comment>
<accession>A0A9X2ICN9</accession>
<dbReference type="PANTHER" id="PTHR41791:SF1">
    <property type="entry name" value="SSL7039 PROTEIN"/>
    <property type="match status" value="1"/>
</dbReference>
<dbReference type="AlphaFoldDB" id="A0A9X2ICN9"/>
<dbReference type="InterPro" id="IPR009241">
    <property type="entry name" value="HigB-like"/>
</dbReference>
<protein>
    <submittedName>
        <fullName evidence="1">Type II toxin-antitoxin system RelE/ParE family toxin</fullName>
    </submittedName>
</protein>
<dbReference type="PANTHER" id="PTHR41791">
    <property type="entry name" value="SSL7039 PROTEIN"/>
    <property type="match status" value="1"/>
</dbReference>
<reference evidence="1" key="1">
    <citation type="submission" date="2021-11" db="EMBL/GenBank/DDBJ databases">
        <title>Legionella maioricencis sp. nov., a new species isolated from hot water samples in Mallorca.</title>
        <authorList>
            <person name="Crespi S."/>
            <person name="Drasar V."/>
            <person name="Salva-Serra F."/>
            <person name="Jaen-Luchoro D."/>
            <person name="Pineiro-Iglesias B."/>
            <person name="Aliaga F."/>
            <person name="Fernandez-Juarez V."/>
            <person name="Coll G."/>
            <person name="Moore E.R.B."/>
            <person name="Bennasar-Figueras A."/>
        </authorList>
    </citation>
    <scope>NUCLEOTIDE SEQUENCE</scope>
    <source>
        <strain evidence="1">HCPI-6</strain>
    </source>
</reference>
<dbReference type="Proteomes" id="UP001139721">
    <property type="component" value="Unassembled WGS sequence"/>
</dbReference>
<gene>
    <name evidence="1" type="ORF">LOX96_16105</name>
</gene>
<dbReference type="Pfam" id="PF05973">
    <property type="entry name" value="Gp49"/>
    <property type="match status" value="1"/>
</dbReference>
<dbReference type="InterPro" id="IPR014056">
    <property type="entry name" value="TypeIITA-like_toxin_pred"/>
</dbReference>
<dbReference type="NCBIfam" id="TIGR02683">
    <property type="entry name" value="upstrm_HI1419"/>
    <property type="match status" value="1"/>
</dbReference>
<name>A0A9X2ICN9_9GAMM</name>
<proteinExistence type="predicted"/>
<dbReference type="PIRSF" id="PIRSF028744">
    <property type="entry name" value="Addict_mod_HI1419"/>
    <property type="match status" value="1"/>
</dbReference>
<organism evidence="1 2">
    <name type="scientific">Legionella maioricensis</name>
    <dbReference type="NCBI Taxonomy" id="2896528"/>
    <lineage>
        <taxon>Bacteria</taxon>
        <taxon>Pseudomonadati</taxon>
        <taxon>Pseudomonadota</taxon>
        <taxon>Gammaproteobacteria</taxon>
        <taxon>Legionellales</taxon>
        <taxon>Legionellaceae</taxon>
        <taxon>Legionella</taxon>
    </lineage>
</organism>
<keyword evidence="2" id="KW-1185">Reference proteome</keyword>
<evidence type="ECO:0000313" key="1">
    <source>
        <dbReference type="EMBL" id="MCL9685625.1"/>
    </source>
</evidence>
<dbReference type="EMBL" id="JAJKBJ010000032">
    <property type="protein sequence ID" value="MCL9685625.1"/>
    <property type="molecule type" value="Genomic_DNA"/>
</dbReference>
<sequence length="112" mass="12848">MKEIKKRTIKLYQKDNGECPVIEWLESLDDSIRYRVKSRLARVSLGNLGEYKILGDSLGELKFKFGSGYRVYFGEFEGEIILLLCGGDKATQKKDIKLAKEYLADYVRGDKS</sequence>
<dbReference type="RefSeq" id="WP_250424503.1">
    <property type="nucleotide sequence ID" value="NZ_JAJKBJ010000032.1"/>
</dbReference>
<evidence type="ECO:0000313" key="2">
    <source>
        <dbReference type="Proteomes" id="UP001139721"/>
    </source>
</evidence>